<comment type="caution">
    <text evidence="1">The sequence shown here is derived from an EMBL/GenBank/DDBJ whole genome shotgun (WGS) entry which is preliminary data.</text>
</comment>
<name>A0AAE0ACD1_9ROSI</name>
<evidence type="ECO:0008006" key="3">
    <source>
        <dbReference type="Google" id="ProtNLM"/>
    </source>
</evidence>
<protein>
    <recommendedName>
        <fullName evidence="3">DDE Tnp4 domain-containing protein</fullName>
    </recommendedName>
</protein>
<proteinExistence type="predicted"/>
<gene>
    <name evidence="1" type="ORF">Dsin_015331</name>
</gene>
<reference evidence="1" key="1">
    <citation type="journal article" date="2023" name="Plant J.">
        <title>Genome sequences and population genomics provide insights into the demographic history, inbreeding, and mutation load of two 'living fossil' tree species of Dipteronia.</title>
        <authorList>
            <person name="Feng Y."/>
            <person name="Comes H.P."/>
            <person name="Chen J."/>
            <person name="Zhu S."/>
            <person name="Lu R."/>
            <person name="Zhang X."/>
            <person name="Li P."/>
            <person name="Qiu J."/>
            <person name="Olsen K.M."/>
            <person name="Qiu Y."/>
        </authorList>
    </citation>
    <scope>NUCLEOTIDE SEQUENCE</scope>
    <source>
        <strain evidence="1">NBL</strain>
    </source>
</reference>
<dbReference type="AlphaFoldDB" id="A0AAE0ACD1"/>
<dbReference type="EMBL" id="JANJYJ010000005">
    <property type="protein sequence ID" value="KAK3210625.1"/>
    <property type="molecule type" value="Genomic_DNA"/>
</dbReference>
<dbReference type="Proteomes" id="UP001281410">
    <property type="component" value="Unassembled WGS sequence"/>
</dbReference>
<organism evidence="1 2">
    <name type="scientific">Dipteronia sinensis</name>
    <dbReference type="NCBI Taxonomy" id="43782"/>
    <lineage>
        <taxon>Eukaryota</taxon>
        <taxon>Viridiplantae</taxon>
        <taxon>Streptophyta</taxon>
        <taxon>Embryophyta</taxon>
        <taxon>Tracheophyta</taxon>
        <taxon>Spermatophyta</taxon>
        <taxon>Magnoliopsida</taxon>
        <taxon>eudicotyledons</taxon>
        <taxon>Gunneridae</taxon>
        <taxon>Pentapetalae</taxon>
        <taxon>rosids</taxon>
        <taxon>malvids</taxon>
        <taxon>Sapindales</taxon>
        <taxon>Sapindaceae</taxon>
        <taxon>Hippocastanoideae</taxon>
        <taxon>Acereae</taxon>
        <taxon>Dipteronia</taxon>
    </lineage>
</organism>
<accession>A0AAE0ACD1</accession>
<sequence>MNIKSPKVMRMILKMKRNCCHVSLRYVIKRIFGIFESLFTIFKSAPPLPFKTQVEILLACVALYNFLRKECRFDEFPIEGESALLSSPMLKRNLKN</sequence>
<keyword evidence="2" id="KW-1185">Reference proteome</keyword>
<evidence type="ECO:0000313" key="1">
    <source>
        <dbReference type="EMBL" id="KAK3210625.1"/>
    </source>
</evidence>
<evidence type="ECO:0000313" key="2">
    <source>
        <dbReference type="Proteomes" id="UP001281410"/>
    </source>
</evidence>